<reference evidence="1 2" key="1">
    <citation type="submission" date="2021-01" db="EMBL/GenBank/DDBJ databases">
        <title>Whole genome shotgun sequence of Catellatospora chokoriensis NBRC 107358.</title>
        <authorList>
            <person name="Komaki H."/>
            <person name="Tamura T."/>
        </authorList>
    </citation>
    <scope>NUCLEOTIDE SEQUENCE [LARGE SCALE GENOMIC DNA]</scope>
    <source>
        <strain evidence="1 2">NBRC 107358</strain>
    </source>
</reference>
<name>A0A8J3KDY1_9ACTN</name>
<accession>A0A8J3KDY1</accession>
<evidence type="ECO:0000313" key="2">
    <source>
        <dbReference type="Proteomes" id="UP000619293"/>
    </source>
</evidence>
<dbReference type="EMBL" id="BONG01000059">
    <property type="protein sequence ID" value="GIF93264.1"/>
    <property type="molecule type" value="Genomic_DNA"/>
</dbReference>
<organism evidence="1 2">
    <name type="scientific">Catellatospora chokoriensis</name>
    <dbReference type="NCBI Taxonomy" id="310353"/>
    <lineage>
        <taxon>Bacteria</taxon>
        <taxon>Bacillati</taxon>
        <taxon>Actinomycetota</taxon>
        <taxon>Actinomycetes</taxon>
        <taxon>Micromonosporales</taxon>
        <taxon>Micromonosporaceae</taxon>
        <taxon>Catellatospora</taxon>
    </lineage>
</organism>
<dbReference type="InterPro" id="IPR011989">
    <property type="entry name" value="ARM-like"/>
</dbReference>
<evidence type="ECO:0000313" key="1">
    <source>
        <dbReference type="EMBL" id="GIF93264.1"/>
    </source>
</evidence>
<dbReference type="InterPro" id="IPR004155">
    <property type="entry name" value="PBS_lyase_HEAT"/>
</dbReference>
<comment type="caution">
    <text evidence="1">The sequence shown here is derived from an EMBL/GenBank/DDBJ whole genome shotgun (WGS) entry which is preliminary data.</text>
</comment>
<dbReference type="Proteomes" id="UP000619293">
    <property type="component" value="Unassembled WGS sequence"/>
</dbReference>
<sequence>MFDGLHDIDWSAMHHAYGTAEEVPGLLAALRSADAGTRQAALLDFYNRVHHQGDVYPCTTASLPFLFALAGDPGAPDRAAVVELLVSIGTSALAYGRHYEAGDGAGGYPGAAKEMREHADDFVEFASDDDPQVRWAAIPGLGLFLEDRDRALAVLRERLSAAADDGERLLVVTAAATLALRLPASSPEVTAWLGTLAAAADEHPVTRLAAMIQRARCAPDQIGDDLVTTVIGQLRRLAYHPAPRAVPEPPTPQSAEGMPPQVVAAFAELDRSQRVSTPTTELLRTFHEVLGARVPQRTALLAEHLRSGSPGARLDALRMSGDLMRDWRGDHTSLLRIVAKQLDPADDELAAQAAEILESCHPIASSARHDLAAYVGAQRAEHGSQVWASPQPGLRRSHQTAVQALARLGDERAVPGILAALDSGVDAWRAVQVAGHLPMAAEQLVPRLCDHLRRIDLTQEWTRMSVGSLLSALVTLGNPAAIPLIVDTLGVSVHGAQQQNTSSALNALAAFGPAAEPALELIRPLTADPDPHVRRSAVGALWAVDGDREAVFPLVRELLDESITFLISTAAGVLGQVGPQATAALPRLRELLSHSYEWVQVPCAAAIWEIGGPAEAPPVLDTLLRAWARNPATGNDVVACLGRMGHAAAPALPQLREQLDLPERGGRFASIDNDEKLQRDCRAILARFAEAGAPH</sequence>
<dbReference type="AlphaFoldDB" id="A0A8J3KDY1"/>
<dbReference type="SMART" id="SM00567">
    <property type="entry name" value="EZ_HEAT"/>
    <property type="match status" value="5"/>
</dbReference>
<dbReference type="SUPFAM" id="SSF48371">
    <property type="entry name" value="ARM repeat"/>
    <property type="match status" value="1"/>
</dbReference>
<protein>
    <recommendedName>
        <fullName evidence="3">HEAT repeat protein</fullName>
    </recommendedName>
</protein>
<evidence type="ECO:0008006" key="3">
    <source>
        <dbReference type="Google" id="ProtNLM"/>
    </source>
</evidence>
<gene>
    <name evidence="1" type="ORF">Cch02nite_67080</name>
</gene>
<proteinExistence type="predicted"/>
<dbReference type="Gene3D" id="1.25.10.10">
    <property type="entry name" value="Leucine-rich Repeat Variant"/>
    <property type="match status" value="3"/>
</dbReference>
<keyword evidence="2" id="KW-1185">Reference proteome</keyword>
<dbReference type="Pfam" id="PF03130">
    <property type="entry name" value="HEAT_PBS"/>
    <property type="match status" value="1"/>
</dbReference>
<dbReference type="InterPro" id="IPR016024">
    <property type="entry name" value="ARM-type_fold"/>
</dbReference>
<dbReference type="RefSeq" id="WP_191838353.1">
    <property type="nucleotide sequence ID" value="NZ_BAAALB010000003.1"/>
</dbReference>